<sequence>MRNLVKEIERLGGIKALKSKNSLRLRSEGYMDLVLEYVGKGPRNLDTISVAHYYEQNGDLMRDPEIVFEIEQKTDETGKNEQIFHPVEYWQDGLPFLNGPVVWIEDGKILCKPNSITSIKSFAKTWDQNLKSQGFFGK</sequence>
<name>A0ABN0H9Q2_9LEPT</name>
<dbReference type="EMBL" id="AHOM02000005">
    <property type="protein sequence ID" value="EJZ42317.1"/>
    <property type="molecule type" value="Genomic_DNA"/>
</dbReference>
<dbReference type="InterPro" id="IPR054203">
    <property type="entry name" value="DUF6908"/>
</dbReference>
<dbReference type="Pfam" id="PF21849">
    <property type="entry name" value="DUF6908"/>
    <property type="match status" value="1"/>
</dbReference>
<comment type="caution">
    <text evidence="2">The sequence shown here is derived from an EMBL/GenBank/DDBJ whole genome shotgun (WGS) entry which is preliminary data.</text>
</comment>
<proteinExistence type="predicted"/>
<reference evidence="2 3" key="1">
    <citation type="submission" date="2012-08" db="EMBL/GenBank/DDBJ databases">
        <authorList>
            <person name="Harkins D.M."/>
            <person name="Durkin A.S."/>
            <person name="Selengut J.D."/>
            <person name="Sanka R."/>
            <person name="DePew J."/>
            <person name="Purushe J."/>
            <person name="Matthias M.A."/>
            <person name="Vinetz J.M."/>
            <person name="Sutton G.G."/>
            <person name="Nelson W.C."/>
            <person name="Fouts D.E."/>
        </authorList>
    </citation>
    <scope>NUCLEOTIDE SEQUENCE [LARGE SCALE GENOMIC DNA]</scope>
    <source>
        <strain evidence="2 3">MMD4847</strain>
    </source>
</reference>
<feature type="domain" description="DUF6908" evidence="1">
    <location>
        <begin position="10"/>
        <end position="136"/>
    </location>
</feature>
<dbReference type="RefSeq" id="WP_008591877.1">
    <property type="nucleotide sequence ID" value="NZ_AHOM02000005.1"/>
</dbReference>
<gene>
    <name evidence="2" type="ORF">LEP1GSC178_0034</name>
</gene>
<evidence type="ECO:0000313" key="3">
    <source>
        <dbReference type="Proteomes" id="UP000018720"/>
    </source>
</evidence>
<protein>
    <recommendedName>
        <fullName evidence="1">DUF6908 domain-containing protein</fullName>
    </recommendedName>
</protein>
<keyword evidence="3" id="KW-1185">Reference proteome</keyword>
<dbReference type="Proteomes" id="UP000018720">
    <property type="component" value="Unassembled WGS sequence"/>
</dbReference>
<evidence type="ECO:0000259" key="1">
    <source>
        <dbReference type="Pfam" id="PF21849"/>
    </source>
</evidence>
<organism evidence="2 3">
    <name type="scientific">Leptospira licerasiae str. MMD4847</name>
    <dbReference type="NCBI Taxonomy" id="1049971"/>
    <lineage>
        <taxon>Bacteria</taxon>
        <taxon>Pseudomonadati</taxon>
        <taxon>Spirochaetota</taxon>
        <taxon>Spirochaetia</taxon>
        <taxon>Leptospirales</taxon>
        <taxon>Leptospiraceae</taxon>
        <taxon>Leptospira</taxon>
    </lineage>
</organism>
<accession>A0ABN0H9Q2</accession>
<evidence type="ECO:0000313" key="2">
    <source>
        <dbReference type="EMBL" id="EJZ42317.1"/>
    </source>
</evidence>